<name>J3KWT7_ORYBR</name>
<proteinExistence type="predicted"/>
<evidence type="ECO:0000313" key="4">
    <source>
        <dbReference type="Proteomes" id="UP000006038"/>
    </source>
</evidence>
<dbReference type="Gramene" id="OB01G14430.1">
    <property type="protein sequence ID" value="OB01G14430.1"/>
    <property type="gene ID" value="OB01G14430"/>
</dbReference>
<keyword evidence="4" id="KW-1185">Reference proteome</keyword>
<sequence>MPLLALAPTPTVGEAQAEAQVPRAVLWIGGAYLVCIPVCSAAGAACWLCWGDRSFPGCLRRDPWRVTPVLMIGAYMAVLSLLIVYTHLFLPRAPRAVLKRLANVGGAWVMVVLTWPFAFAFALRLAWLAIAVDCVLLALLAAVIALWVRLARTYGSSD</sequence>
<evidence type="ECO:0000256" key="1">
    <source>
        <dbReference type="SAM" id="Phobius"/>
    </source>
</evidence>
<protein>
    <recommendedName>
        <fullName evidence="2">DUF7378 domain-containing protein</fullName>
    </recommendedName>
</protein>
<keyword evidence="1" id="KW-0472">Membrane</keyword>
<reference evidence="3" key="2">
    <citation type="submission" date="2013-04" db="UniProtKB">
        <authorList>
            <consortium name="EnsemblPlants"/>
        </authorList>
    </citation>
    <scope>IDENTIFICATION</scope>
</reference>
<accession>J3KWT7</accession>
<reference evidence="3" key="1">
    <citation type="journal article" date="2013" name="Nat. Commun.">
        <title>Whole-genome sequencing of Oryza brachyantha reveals mechanisms underlying Oryza genome evolution.</title>
        <authorList>
            <person name="Chen J."/>
            <person name="Huang Q."/>
            <person name="Gao D."/>
            <person name="Wang J."/>
            <person name="Lang Y."/>
            <person name="Liu T."/>
            <person name="Li B."/>
            <person name="Bai Z."/>
            <person name="Luis Goicoechea J."/>
            <person name="Liang C."/>
            <person name="Chen C."/>
            <person name="Zhang W."/>
            <person name="Sun S."/>
            <person name="Liao Y."/>
            <person name="Zhang X."/>
            <person name="Yang L."/>
            <person name="Song C."/>
            <person name="Wang M."/>
            <person name="Shi J."/>
            <person name="Liu G."/>
            <person name="Liu J."/>
            <person name="Zhou H."/>
            <person name="Zhou W."/>
            <person name="Yu Q."/>
            <person name="An N."/>
            <person name="Chen Y."/>
            <person name="Cai Q."/>
            <person name="Wang B."/>
            <person name="Liu B."/>
            <person name="Min J."/>
            <person name="Huang Y."/>
            <person name="Wu H."/>
            <person name="Li Z."/>
            <person name="Zhang Y."/>
            <person name="Yin Y."/>
            <person name="Song W."/>
            <person name="Jiang J."/>
            <person name="Jackson S.A."/>
            <person name="Wing R.A."/>
            <person name="Wang J."/>
            <person name="Chen M."/>
        </authorList>
    </citation>
    <scope>NUCLEOTIDE SEQUENCE [LARGE SCALE GENOMIC DNA]</scope>
    <source>
        <strain evidence="3">cv. IRGC 101232</strain>
    </source>
</reference>
<feature type="transmembrane region" description="Helical" evidence="1">
    <location>
        <begin position="27"/>
        <end position="48"/>
    </location>
</feature>
<feature type="transmembrane region" description="Helical" evidence="1">
    <location>
        <begin position="69"/>
        <end position="89"/>
    </location>
</feature>
<dbReference type="Pfam" id="PF24095">
    <property type="entry name" value="DUF7378"/>
    <property type="match status" value="1"/>
</dbReference>
<dbReference type="OMA" id="IQLVTMM"/>
<feature type="domain" description="DUF7378" evidence="2">
    <location>
        <begin position="10"/>
        <end position="155"/>
    </location>
</feature>
<feature type="transmembrane region" description="Helical" evidence="1">
    <location>
        <begin position="101"/>
        <end position="118"/>
    </location>
</feature>
<dbReference type="InterPro" id="IPR055802">
    <property type="entry name" value="DUF7378"/>
</dbReference>
<evidence type="ECO:0000313" key="3">
    <source>
        <dbReference type="EnsemblPlants" id="OB01G14430.1"/>
    </source>
</evidence>
<feature type="transmembrane region" description="Helical" evidence="1">
    <location>
        <begin position="125"/>
        <end position="148"/>
    </location>
</feature>
<dbReference type="EnsemblPlants" id="OB01G14430.1">
    <property type="protein sequence ID" value="OB01G14430.1"/>
    <property type="gene ID" value="OB01G14430"/>
</dbReference>
<dbReference type="AlphaFoldDB" id="J3KWT7"/>
<evidence type="ECO:0000259" key="2">
    <source>
        <dbReference type="Pfam" id="PF24095"/>
    </source>
</evidence>
<organism evidence="3">
    <name type="scientific">Oryza brachyantha</name>
    <name type="common">malo sina</name>
    <dbReference type="NCBI Taxonomy" id="4533"/>
    <lineage>
        <taxon>Eukaryota</taxon>
        <taxon>Viridiplantae</taxon>
        <taxon>Streptophyta</taxon>
        <taxon>Embryophyta</taxon>
        <taxon>Tracheophyta</taxon>
        <taxon>Spermatophyta</taxon>
        <taxon>Magnoliopsida</taxon>
        <taxon>Liliopsida</taxon>
        <taxon>Poales</taxon>
        <taxon>Poaceae</taxon>
        <taxon>BOP clade</taxon>
        <taxon>Oryzoideae</taxon>
        <taxon>Oryzeae</taxon>
        <taxon>Oryzinae</taxon>
        <taxon>Oryza</taxon>
    </lineage>
</organism>
<dbReference type="Proteomes" id="UP000006038">
    <property type="component" value="Chromosome 1"/>
</dbReference>
<keyword evidence="1" id="KW-0812">Transmembrane</keyword>
<keyword evidence="1" id="KW-1133">Transmembrane helix</keyword>
<dbReference type="HOGENOM" id="CLU_110008_1_0_1"/>